<accession>A0AAV0XVI7</accession>
<reference evidence="1 2" key="1">
    <citation type="submission" date="2023-01" db="EMBL/GenBank/DDBJ databases">
        <authorList>
            <person name="Whitehead M."/>
        </authorList>
    </citation>
    <scope>NUCLEOTIDE SEQUENCE [LARGE SCALE GENOMIC DNA]</scope>
</reference>
<proteinExistence type="predicted"/>
<gene>
    <name evidence="1" type="ORF">MEUPH1_LOCUS26089</name>
</gene>
<organism evidence="1 2">
    <name type="scientific">Macrosiphum euphorbiae</name>
    <name type="common">potato aphid</name>
    <dbReference type="NCBI Taxonomy" id="13131"/>
    <lineage>
        <taxon>Eukaryota</taxon>
        <taxon>Metazoa</taxon>
        <taxon>Ecdysozoa</taxon>
        <taxon>Arthropoda</taxon>
        <taxon>Hexapoda</taxon>
        <taxon>Insecta</taxon>
        <taxon>Pterygota</taxon>
        <taxon>Neoptera</taxon>
        <taxon>Paraneoptera</taxon>
        <taxon>Hemiptera</taxon>
        <taxon>Sternorrhyncha</taxon>
        <taxon>Aphidomorpha</taxon>
        <taxon>Aphidoidea</taxon>
        <taxon>Aphididae</taxon>
        <taxon>Macrosiphini</taxon>
        <taxon>Macrosiphum</taxon>
    </lineage>
</organism>
<dbReference type="Proteomes" id="UP001160148">
    <property type="component" value="Unassembled WGS sequence"/>
</dbReference>
<dbReference type="EMBL" id="CARXXK010001020">
    <property type="protein sequence ID" value="CAI6372178.1"/>
    <property type="molecule type" value="Genomic_DNA"/>
</dbReference>
<sequence length="701" mass="80040">MTHNQYLSRSTKRRRFLEEVEVIDLFKENPSSAPPETQPSTHQVNILEEHLDTSSHIIQVSDNNNSNFQVNDLDLEVLDTKPDSYNTSDEETVGTNFFDNDAELILKSLAQWAVNFNITNMAFSALLKNLKSHKCFNSFSVDARTILKCSNTNSTEILSVPPGKYYHFGIANGLKNINNFLNNSEGTIKINIGIDGLPLTKSSGSSFWPILGSIQYFSSTYVFMIGLYWGLEKPMDSNIFLDNMVKELKELSSIGMSTPYGTKIVLVNCISCDAPAKSFVTKTKGHSGFYSCPRCDIEGIYYENRVCFPGIKGNSRTHIDFVNRTNEEYHVTDSISILTDIPHIDIVHSFSLDYMHLVCLGVTKKIILLWLGNLKKSPLHVRLQNKNVQAISSNLLSLRPHICSDFSRYPRGLNDLPRWKATEFRLFLLYSGPVVLKGILNNECYKHFICLHICFRILLTPDISVELVDFSEKLLMYFVDKFGKLYGKHFVSHNVHGLLHIVDDYRKFGFLDSCSCFPFENYIKVLKKMVRKHEKPLEQVIKRYDEILEFCKPELVIKTSSQQIKLMKPHSAGPLMNDRTVSQFRTVTINNIKISISSISDSYIGFEKQGKLNICQIVNIISENDRTANKIEFIVKIFNKVESYFEKPLNSFKLGIAVVDNLSDNCVQVDIHKTKFKKYMILSSNQDLHLIAFPILHTNVI</sequence>
<dbReference type="PANTHER" id="PTHR33053">
    <property type="entry name" value="PROTEIN, PUTATIVE-RELATED"/>
    <property type="match status" value="1"/>
</dbReference>
<evidence type="ECO:0000313" key="2">
    <source>
        <dbReference type="Proteomes" id="UP001160148"/>
    </source>
</evidence>
<protein>
    <recommendedName>
        <fullName evidence="3">Transposase domain-containing protein</fullName>
    </recommendedName>
</protein>
<evidence type="ECO:0008006" key="3">
    <source>
        <dbReference type="Google" id="ProtNLM"/>
    </source>
</evidence>
<name>A0AAV0XVI7_9HEMI</name>
<dbReference type="AlphaFoldDB" id="A0AAV0XVI7"/>
<dbReference type="PANTHER" id="PTHR33053:SF24">
    <property type="entry name" value="TRANSPOSASE DOMAIN-CONTAINING PROTEIN"/>
    <property type="match status" value="1"/>
</dbReference>
<comment type="caution">
    <text evidence="1">The sequence shown here is derived from an EMBL/GenBank/DDBJ whole genome shotgun (WGS) entry which is preliminary data.</text>
</comment>
<evidence type="ECO:0000313" key="1">
    <source>
        <dbReference type="EMBL" id="CAI6372178.1"/>
    </source>
</evidence>
<keyword evidence="2" id="KW-1185">Reference proteome</keyword>